<name>A0A9D4Y7N3_PEA</name>
<protein>
    <submittedName>
        <fullName evidence="1">Uncharacterized protein</fullName>
    </submittedName>
</protein>
<evidence type="ECO:0000313" key="1">
    <source>
        <dbReference type="EMBL" id="KAI5434503.1"/>
    </source>
</evidence>
<organism evidence="1 2">
    <name type="scientific">Pisum sativum</name>
    <name type="common">Garden pea</name>
    <name type="synonym">Lathyrus oleraceus</name>
    <dbReference type="NCBI Taxonomy" id="3888"/>
    <lineage>
        <taxon>Eukaryota</taxon>
        <taxon>Viridiplantae</taxon>
        <taxon>Streptophyta</taxon>
        <taxon>Embryophyta</taxon>
        <taxon>Tracheophyta</taxon>
        <taxon>Spermatophyta</taxon>
        <taxon>Magnoliopsida</taxon>
        <taxon>eudicotyledons</taxon>
        <taxon>Gunneridae</taxon>
        <taxon>Pentapetalae</taxon>
        <taxon>rosids</taxon>
        <taxon>fabids</taxon>
        <taxon>Fabales</taxon>
        <taxon>Fabaceae</taxon>
        <taxon>Papilionoideae</taxon>
        <taxon>50 kb inversion clade</taxon>
        <taxon>NPAAA clade</taxon>
        <taxon>Hologalegina</taxon>
        <taxon>IRL clade</taxon>
        <taxon>Fabeae</taxon>
        <taxon>Lathyrus</taxon>
    </lineage>
</organism>
<reference evidence="1 2" key="1">
    <citation type="journal article" date="2022" name="Nat. Genet.">
        <title>Improved pea reference genome and pan-genome highlight genomic features and evolutionary characteristics.</title>
        <authorList>
            <person name="Yang T."/>
            <person name="Liu R."/>
            <person name="Luo Y."/>
            <person name="Hu S."/>
            <person name="Wang D."/>
            <person name="Wang C."/>
            <person name="Pandey M.K."/>
            <person name="Ge S."/>
            <person name="Xu Q."/>
            <person name="Li N."/>
            <person name="Li G."/>
            <person name="Huang Y."/>
            <person name="Saxena R.K."/>
            <person name="Ji Y."/>
            <person name="Li M."/>
            <person name="Yan X."/>
            <person name="He Y."/>
            <person name="Liu Y."/>
            <person name="Wang X."/>
            <person name="Xiang C."/>
            <person name="Varshney R.K."/>
            <person name="Ding H."/>
            <person name="Gao S."/>
            <person name="Zong X."/>
        </authorList>
    </citation>
    <scope>NUCLEOTIDE SEQUENCE [LARGE SCALE GENOMIC DNA]</scope>
    <source>
        <strain evidence="1 2">cv. Zhongwan 6</strain>
    </source>
</reference>
<accession>A0A9D4Y7N3</accession>
<comment type="caution">
    <text evidence="1">The sequence shown here is derived from an EMBL/GenBank/DDBJ whole genome shotgun (WGS) entry which is preliminary data.</text>
</comment>
<dbReference type="Gramene" id="Psat02G0136500-T1">
    <property type="protein sequence ID" value="KAI5434503.1"/>
    <property type="gene ID" value="KIW84_021365"/>
</dbReference>
<dbReference type="Proteomes" id="UP001058974">
    <property type="component" value="Chromosome 2"/>
</dbReference>
<dbReference type="EMBL" id="JAMSHJ010000002">
    <property type="protein sequence ID" value="KAI5434503.1"/>
    <property type="molecule type" value="Genomic_DNA"/>
</dbReference>
<keyword evidence="2" id="KW-1185">Reference proteome</keyword>
<dbReference type="AlphaFoldDB" id="A0A9D4Y7N3"/>
<proteinExistence type="predicted"/>
<gene>
    <name evidence="1" type="ORF">KIW84_021365</name>
</gene>
<sequence>MDPQLKENYDVNKLNDMASLAFKCVSGVSKTRPSMRTAVQALSKLYKEPKRNHSQTFSTAQPIIIGVCRHLVAEEVKALSDCISQVKKIIDHYGDSDGLAVPTSSICQMQSLMLLTMGYVADVLMCNITSAQEISDQVESNCFVDAAVVSANFSIIAGPHLSKLKLKFQQLHNNISTANVPPPVSILEAQGAPKIGTQIEAKPGDPSAIAGASILASFSNFNEDLSLISSPANTYQE</sequence>
<evidence type="ECO:0000313" key="2">
    <source>
        <dbReference type="Proteomes" id="UP001058974"/>
    </source>
</evidence>